<accession>A0A7S1TLG1</accession>
<evidence type="ECO:0000256" key="1">
    <source>
        <dbReference type="SAM" id="MobiDB-lite"/>
    </source>
</evidence>
<proteinExistence type="predicted"/>
<evidence type="ECO:0000313" key="2">
    <source>
        <dbReference type="EMBL" id="CAD9238407.1"/>
    </source>
</evidence>
<organism evidence="2">
    <name type="scientific">Erythrolobus australicus</name>
    <dbReference type="NCBI Taxonomy" id="1077150"/>
    <lineage>
        <taxon>Eukaryota</taxon>
        <taxon>Rhodophyta</taxon>
        <taxon>Bangiophyceae</taxon>
        <taxon>Porphyridiales</taxon>
        <taxon>Porphyridiaceae</taxon>
        <taxon>Erythrolobus</taxon>
    </lineage>
</organism>
<feature type="compositionally biased region" description="Polar residues" evidence="1">
    <location>
        <begin position="22"/>
        <end position="32"/>
    </location>
</feature>
<name>A0A7S1TLG1_9RHOD</name>
<dbReference type="AlphaFoldDB" id="A0A7S1TLG1"/>
<reference evidence="2" key="1">
    <citation type="submission" date="2021-01" db="EMBL/GenBank/DDBJ databases">
        <authorList>
            <person name="Corre E."/>
            <person name="Pelletier E."/>
            <person name="Niang G."/>
            <person name="Scheremetjew M."/>
            <person name="Finn R."/>
            <person name="Kale V."/>
            <person name="Holt S."/>
            <person name="Cochrane G."/>
            <person name="Meng A."/>
            <person name="Brown T."/>
            <person name="Cohen L."/>
        </authorList>
    </citation>
    <scope>NUCLEOTIDE SEQUENCE</scope>
    <source>
        <strain evidence="2">CCMP3124</strain>
    </source>
</reference>
<feature type="compositionally biased region" description="Low complexity" evidence="1">
    <location>
        <begin position="10"/>
        <end position="21"/>
    </location>
</feature>
<dbReference type="EMBL" id="HBGI01000199">
    <property type="protein sequence ID" value="CAD9238407.1"/>
    <property type="molecule type" value="Transcribed_RNA"/>
</dbReference>
<feature type="compositionally biased region" description="Polar residues" evidence="1">
    <location>
        <begin position="222"/>
        <end position="237"/>
    </location>
</feature>
<feature type="region of interest" description="Disordered" evidence="1">
    <location>
        <begin position="1"/>
        <end position="35"/>
    </location>
</feature>
<sequence length="271" mass="30611">MEQQNCMEDPASVPQASSASSWLQNAPHSNGMSIADDRGTATMLWEQLEEAVEAKLFCAPEREPSVLHAQAERDKAWINAKLVEVTRSRTEAEAASAANRASIVAARAVIEVHRVALHNAHCKINEVTGKRLRLQSENAAERCTFQHVQMAFALEFELEWLPAFEADHQTQLDNELGDLKRQVELVDMVVRLEQNVAELYWEAANVRKQLHMARASLERRQSTFGHSSGNHTPNTAELDSRIKQRRREGELLASEVRRANCVAAFSFFFFF</sequence>
<feature type="region of interest" description="Disordered" evidence="1">
    <location>
        <begin position="221"/>
        <end position="241"/>
    </location>
</feature>
<protein>
    <submittedName>
        <fullName evidence="2">Uncharacterized protein</fullName>
    </submittedName>
</protein>
<gene>
    <name evidence="2" type="ORF">EAUS1353_LOCUS136</name>
</gene>